<evidence type="ECO:0000313" key="3">
    <source>
        <dbReference type="Proteomes" id="UP000242444"/>
    </source>
</evidence>
<name>A0A263D587_9PSEU</name>
<dbReference type="Proteomes" id="UP000242444">
    <property type="component" value="Unassembled WGS sequence"/>
</dbReference>
<dbReference type="EMBL" id="NKYE01000007">
    <property type="protein sequence ID" value="OZM72636.1"/>
    <property type="molecule type" value="Genomic_DNA"/>
</dbReference>
<comment type="similarity">
    <text evidence="1">Belongs to the cytochrome P450 family.</text>
</comment>
<proteinExistence type="inferred from homology"/>
<evidence type="ECO:0000313" key="2">
    <source>
        <dbReference type="EMBL" id="OZM72636.1"/>
    </source>
</evidence>
<evidence type="ECO:0000256" key="1">
    <source>
        <dbReference type="ARBA" id="ARBA00010617"/>
    </source>
</evidence>
<accession>A0A263D587</accession>
<sequence length="362" mass="38633">MREANPLATMTRDDLGQRLQTIRGAIWQESLNGDRYALLLRDFTDLTDATSSPEDRPVTSGDDPAVTRSALGAWLIRDPAVARHVLADVRFGFRRPDGAKAHLQILPATRSRLNVERPELTRMIEAARPVLGAEAVPAHRPAIRAHAEDLLREADFTAFDLVTDYANPLARRVLSSVLGADAVIGEHWAGLGLVPDGTATPQRLADAVALSKALKHVEAAFAETDADPDVLAFRMAASVLFAATAPNVIARAAADGGPVDAVLHAHPPLRLLSRVAHTEVDLAGTTVGAGEQVVVLVADAQAHGPVLDADPQYGLVLPLVRLTAEVATETLRAGRNVETGKPLRRLRSPVTGTLLRLPVTAR</sequence>
<evidence type="ECO:0008006" key="4">
    <source>
        <dbReference type="Google" id="ProtNLM"/>
    </source>
</evidence>
<dbReference type="Gene3D" id="1.10.630.10">
    <property type="entry name" value="Cytochrome P450"/>
    <property type="match status" value="1"/>
</dbReference>
<dbReference type="InterPro" id="IPR002397">
    <property type="entry name" value="Cyt_P450_B"/>
</dbReference>
<dbReference type="SUPFAM" id="SSF48264">
    <property type="entry name" value="Cytochrome P450"/>
    <property type="match status" value="1"/>
</dbReference>
<dbReference type="GO" id="GO:0004497">
    <property type="term" value="F:monooxygenase activity"/>
    <property type="evidence" value="ECO:0007669"/>
    <property type="project" value="InterPro"/>
</dbReference>
<dbReference type="GO" id="GO:0005506">
    <property type="term" value="F:iron ion binding"/>
    <property type="evidence" value="ECO:0007669"/>
    <property type="project" value="InterPro"/>
</dbReference>
<dbReference type="InterPro" id="IPR036396">
    <property type="entry name" value="Cyt_P450_sf"/>
</dbReference>
<dbReference type="GO" id="GO:0020037">
    <property type="term" value="F:heme binding"/>
    <property type="evidence" value="ECO:0007669"/>
    <property type="project" value="InterPro"/>
</dbReference>
<dbReference type="GO" id="GO:0016705">
    <property type="term" value="F:oxidoreductase activity, acting on paired donors, with incorporation or reduction of molecular oxygen"/>
    <property type="evidence" value="ECO:0007669"/>
    <property type="project" value="InterPro"/>
</dbReference>
<dbReference type="PANTHER" id="PTHR46696">
    <property type="entry name" value="P450, PUTATIVE (EUROFUNG)-RELATED"/>
    <property type="match status" value="1"/>
</dbReference>
<dbReference type="AlphaFoldDB" id="A0A263D587"/>
<dbReference type="PRINTS" id="PR00359">
    <property type="entry name" value="BP450"/>
</dbReference>
<reference evidence="2 3" key="1">
    <citation type="submission" date="2017-07" db="EMBL/GenBank/DDBJ databases">
        <title>Amycolatopsis antarcticus sp. nov., isolated from the surface of an Antarcticus brown macroalga.</title>
        <authorList>
            <person name="Wang J."/>
            <person name="Leiva S."/>
            <person name="Huang J."/>
            <person name="Huang Y."/>
        </authorList>
    </citation>
    <scope>NUCLEOTIDE SEQUENCE [LARGE SCALE GENOMIC DNA]</scope>
    <source>
        <strain evidence="2 3">AU-G6</strain>
    </source>
</reference>
<gene>
    <name evidence="2" type="ORF">CFN78_13440</name>
</gene>
<dbReference type="InParanoid" id="A0A263D587"/>
<dbReference type="PANTHER" id="PTHR46696:SF1">
    <property type="entry name" value="CYTOCHROME P450 YJIB-RELATED"/>
    <property type="match status" value="1"/>
</dbReference>
<comment type="caution">
    <text evidence="2">The sequence shown here is derived from an EMBL/GenBank/DDBJ whole genome shotgun (WGS) entry which is preliminary data.</text>
</comment>
<organism evidence="2 3">
    <name type="scientific">Amycolatopsis antarctica</name>
    <dbReference type="NCBI Taxonomy" id="1854586"/>
    <lineage>
        <taxon>Bacteria</taxon>
        <taxon>Bacillati</taxon>
        <taxon>Actinomycetota</taxon>
        <taxon>Actinomycetes</taxon>
        <taxon>Pseudonocardiales</taxon>
        <taxon>Pseudonocardiaceae</taxon>
        <taxon>Amycolatopsis</taxon>
    </lineage>
</organism>
<keyword evidence="3" id="KW-1185">Reference proteome</keyword>
<protein>
    <recommendedName>
        <fullName evidence="4">Cytochrome P450</fullName>
    </recommendedName>
</protein>